<name>A0A914HBR3_GLORO</name>
<evidence type="ECO:0000313" key="1">
    <source>
        <dbReference type="Proteomes" id="UP000887572"/>
    </source>
</evidence>
<dbReference type="WBParaSite" id="Gr19_v10_g15884.t1">
    <property type="protein sequence ID" value="Gr19_v10_g15884.t1"/>
    <property type="gene ID" value="Gr19_v10_g15884"/>
</dbReference>
<keyword evidence="1" id="KW-1185">Reference proteome</keyword>
<reference evidence="2" key="1">
    <citation type="submission" date="2022-11" db="UniProtKB">
        <authorList>
            <consortium name="WormBaseParasite"/>
        </authorList>
    </citation>
    <scope>IDENTIFICATION</scope>
</reference>
<dbReference type="AlphaFoldDB" id="A0A914HBR3"/>
<dbReference type="Proteomes" id="UP000887572">
    <property type="component" value="Unplaced"/>
</dbReference>
<organism evidence="1 2">
    <name type="scientific">Globodera rostochiensis</name>
    <name type="common">Golden nematode worm</name>
    <name type="synonym">Heterodera rostochiensis</name>
    <dbReference type="NCBI Taxonomy" id="31243"/>
    <lineage>
        <taxon>Eukaryota</taxon>
        <taxon>Metazoa</taxon>
        <taxon>Ecdysozoa</taxon>
        <taxon>Nematoda</taxon>
        <taxon>Chromadorea</taxon>
        <taxon>Rhabditida</taxon>
        <taxon>Tylenchina</taxon>
        <taxon>Tylenchomorpha</taxon>
        <taxon>Tylenchoidea</taxon>
        <taxon>Heteroderidae</taxon>
        <taxon>Heteroderinae</taxon>
        <taxon>Globodera</taxon>
    </lineage>
</organism>
<accession>A0A914HBR3</accession>
<sequence length="69" mass="7769">MSYDSIAAQIDKCTSKLIERLAEAVAIPSVSPSVEYRQEVFRMVDWTEKLMTNLGISCQKMENPLEATT</sequence>
<evidence type="ECO:0000313" key="2">
    <source>
        <dbReference type="WBParaSite" id="Gr19_v10_g15884.t1"/>
    </source>
</evidence>
<proteinExistence type="predicted"/>
<protein>
    <submittedName>
        <fullName evidence="2">Uncharacterized protein</fullName>
    </submittedName>
</protein>
<dbReference type="Gene3D" id="3.40.630.10">
    <property type="entry name" value="Zn peptidases"/>
    <property type="match status" value="1"/>
</dbReference>
<dbReference type="SUPFAM" id="SSF53187">
    <property type="entry name" value="Zn-dependent exopeptidases"/>
    <property type="match status" value="1"/>
</dbReference>